<protein>
    <submittedName>
        <fullName evidence="2">YbjN domain-containing protein</fullName>
    </submittedName>
</protein>
<sequence>MTGTPDPAASPDTSTEPWLQGEARDAREAREAPAADRQSGDPATVIRDYLAAGDLEWSELPASQGAVFTVVLPGEKKLQTPVRLDVGRHALGVHAFVARHPDENHERVYRWLLERNLKLYGVAFAVDHLGDIYLDGRLPLSAVSPEELDRLLGAVLTYADESFNTILELGFASSIRKEWEWRLSRGEPTKNLEAFRGLLEQDPSGA</sequence>
<name>A0A7G9RE63_9ACTN</name>
<dbReference type="Pfam" id="PF10722">
    <property type="entry name" value="YbjN"/>
    <property type="match status" value="1"/>
</dbReference>
<dbReference type="InterPro" id="IPR019660">
    <property type="entry name" value="Put_sensory_transdc_reg_YbjN"/>
</dbReference>
<feature type="compositionally biased region" description="Basic and acidic residues" evidence="1">
    <location>
        <begin position="22"/>
        <end position="34"/>
    </location>
</feature>
<dbReference type="AlphaFoldDB" id="A0A7G9RE63"/>
<dbReference type="SUPFAM" id="SSF69635">
    <property type="entry name" value="Type III secretory system chaperone-like"/>
    <property type="match status" value="1"/>
</dbReference>
<dbReference type="KEGG" id="nmes:H9L09_05720"/>
<evidence type="ECO:0000313" key="2">
    <source>
        <dbReference type="EMBL" id="QNN53888.1"/>
    </source>
</evidence>
<dbReference type="RefSeq" id="WP_187579732.1">
    <property type="nucleotide sequence ID" value="NZ_CP060713.1"/>
</dbReference>
<feature type="region of interest" description="Disordered" evidence="1">
    <location>
        <begin position="1"/>
        <end position="41"/>
    </location>
</feature>
<organism evidence="2 3">
    <name type="scientific">Nocardioides mesophilus</name>
    <dbReference type="NCBI Taxonomy" id="433659"/>
    <lineage>
        <taxon>Bacteria</taxon>
        <taxon>Bacillati</taxon>
        <taxon>Actinomycetota</taxon>
        <taxon>Actinomycetes</taxon>
        <taxon>Propionibacteriales</taxon>
        <taxon>Nocardioidaceae</taxon>
        <taxon>Nocardioides</taxon>
    </lineage>
</organism>
<keyword evidence="3" id="KW-1185">Reference proteome</keyword>
<reference evidence="2 3" key="1">
    <citation type="submission" date="2020-08" db="EMBL/GenBank/DDBJ databases">
        <title>Genome sequence of Nocardioides mesophilus KACC 16243T.</title>
        <authorList>
            <person name="Hyun D.-W."/>
            <person name="Bae J.-W."/>
        </authorList>
    </citation>
    <scope>NUCLEOTIDE SEQUENCE [LARGE SCALE GENOMIC DNA]</scope>
    <source>
        <strain evidence="2 3">KACC 16243</strain>
    </source>
</reference>
<evidence type="ECO:0000256" key="1">
    <source>
        <dbReference type="SAM" id="MobiDB-lite"/>
    </source>
</evidence>
<proteinExistence type="predicted"/>
<gene>
    <name evidence="2" type="ORF">H9L09_05720</name>
</gene>
<accession>A0A7G9RE63</accession>
<evidence type="ECO:0000313" key="3">
    <source>
        <dbReference type="Proteomes" id="UP000515947"/>
    </source>
</evidence>
<dbReference type="Proteomes" id="UP000515947">
    <property type="component" value="Chromosome"/>
</dbReference>
<dbReference type="EMBL" id="CP060713">
    <property type="protein sequence ID" value="QNN53888.1"/>
    <property type="molecule type" value="Genomic_DNA"/>
</dbReference>
<dbReference type="Gene3D" id="3.30.1460.10">
    <property type="match status" value="1"/>
</dbReference>